<dbReference type="AlphaFoldDB" id="D2R7A9"/>
<dbReference type="Proteomes" id="UP000001887">
    <property type="component" value="Chromosome"/>
</dbReference>
<dbReference type="KEGG" id="psl:Psta_0920"/>
<keyword evidence="2" id="KW-1185">Reference proteome</keyword>
<gene>
    <name evidence="1" type="ordered locus">Psta_0920</name>
</gene>
<sequence>MLAIDDCWQKEHVPGSSCATTLRLGSKNSLTAQHTSPLGAGSLLLDFQLHTDFVVLELLGNCFSVRLPLFPITAT</sequence>
<dbReference type="EMBL" id="CP001848">
    <property type="protein sequence ID" value="ADB15605.1"/>
    <property type="molecule type" value="Genomic_DNA"/>
</dbReference>
<name>D2R7A9_PIRSD</name>
<evidence type="ECO:0000313" key="1">
    <source>
        <dbReference type="EMBL" id="ADB15605.1"/>
    </source>
</evidence>
<dbReference type="STRING" id="530564.Psta_0920"/>
<evidence type="ECO:0000313" key="2">
    <source>
        <dbReference type="Proteomes" id="UP000001887"/>
    </source>
</evidence>
<protein>
    <submittedName>
        <fullName evidence="1">Uncharacterized protein</fullName>
    </submittedName>
</protein>
<dbReference type="HOGENOM" id="CLU_2667898_0_0_0"/>
<organism evidence="1 2">
    <name type="scientific">Pirellula staleyi (strain ATCC 27377 / DSM 6068 / ICPB 4128)</name>
    <name type="common">Pirella staleyi</name>
    <dbReference type="NCBI Taxonomy" id="530564"/>
    <lineage>
        <taxon>Bacteria</taxon>
        <taxon>Pseudomonadati</taxon>
        <taxon>Planctomycetota</taxon>
        <taxon>Planctomycetia</taxon>
        <taxon>Pirellulales</taxon>
        <taxon>Pirellulaceae</taxon>
        <taxon>Pirellula</taxon>
    </lineage>
</organism>
<proteinExistence type="predicted"/>
<reference evidence="1 2" key="1">
    <citation type="journal article" date="2009" name="Stand. Genomic Sci.">
        <title>Complete genome sequence of Pirellula staleyi type strain (ATCC 27377).</title>
        <authorList>
            <person name="Clum A."/>
            <person name="Tindall B.J."/>
            <person name="Sikorski J."/>
            <person name="Ivanova N."/>
            <person name="Mavrommatis K."/>
            <person name="Lucas S."/>
            <person name="Glavina del Rio T."/>
            <person name="Nolan M."/>
            <person name="Chen F."/>
            <person name="Tice H."/>
            <person name="Pitluck S."/>
            <person name="Cheng J.F."/>
            <person name="Chertkov O."/>
            <person name="Brettin T."/>
            <person name="Han C."/>
            <person name="Detter J.C."/>
            <person name="Kuske C."/>
            <person name="Bruce D."/>
            <person name="Goodwin L."/>
            <person name="Ovchinikova G."/>
            <person name="Pati A."/>
            <person name="Mikhailova N."/>
            <person name="Chen A."/>
            <person name="Palaniappan K."/>
            <person name="Land M."/>
            <person name="Hauser L."/>
            <person name="Chang Y.J."/>
            <person name="Jeffries C.D."/>
            <person name="Chain P."/>
            <person name="Rohde M."/>
            <person name="Goker M."/>
            <person name="Bristow J."/>
            <person name="Eisen J.A."/>
            <person name="Markowitz V."/>
            <person name="Hugenholtz P."/>
            <person name="Kyrpides N.C."/>
            <person name="Klenk H.P."/>
            <person name="Lapidus A."/>
        </authorList>
    </citation>
    <scope>NUCLEOTIDE SEQUENCE [LARGE SCALE GENOMIC DNA]</scope>
    <source>
        <strain evidence="2">ATCC 27377 / DSM 6068 / ICPB 4128</strain>
    </source>
</reference>
<accession>D2R7A9</accession>